<dbReference type="Pfam" id="PF21196">
    <property type="entry name" value="PcrA_UvrD_tudor"/>
    <property type="match status" value="1"/>
</dbReference>
<dbReference type="Proteomes" id="UP000824074">
    <property type="component" value="Unassembled WGS sequence"/>
</dbReference>
<dbReference type="Gene3D" id="1.10.10.160">
    <property type="match status" value="1"/>
</dbReference>
<keyword evidence="6 13" id="KW-0067">ATP-binding</keyword>
<dbReference type="GO" id="GO:0000725">
    <property type="term" value="P:recombinational repair"/>
    <property type="evidence" value="ECO:0007669"/>
    <property type="project" value="TreeGrafter"/>
</dbReference>
<evidence type="ECO:0000256" key="13">
    <source>
        <dbReference type="PROSITE-ProRule" id="PRU00560"/>
    </source>
</evidence>
<feature type="domain" description="UvrD-like helicase C-terminal" evidence="15">
    <location>
        <begin position="284"/>
        <end position="547"/>
    </location>
</feature>
<feature type="binding site" evidence="13">
    <location>
        <begin position="25"/>
        <end position="32"/>
    </location>
    <ligand>
        <name>ATP</name>
        <dbReference type="ChEBI" id="CHEBI:30616"/>
    </ligand>
</feature>
<dbReference type="PROSITE" id="PS51198">
    <property type="entry name" value="UVRD_HELICASE_ATP_BIND"/>
    <property type="match status" value="1"/>
</dbReference>
<dbReference type="InterPro" id="IPR014017">
    <property type="entry name" value="DNA_helicase_UvrD-like_C"/>
</dbReference>
<keyword evidence="5 13" id="KW-0347">Helicase</keyword>
<evidence type="ECO:0000256" key="5">
    <source>
        <dbReference type="ARBA" id="ARBA00022806"/>
    </source>
</evidence>
<evidence type="ECO:0000256" key="7">
    <source>
        <dbReference type="ARBA" id="ARBA00023125"/>
    </source>
</evidence>
<feature type="domain" description="UvrD-like helicase ATP-binding" evidence="14">
    <location>
        <begin position="4"/>
        <end position="283"/>
    </location>
</feature>
<keyword evidence="7" id="KW-0238">DNA-binding</keyword>
<keyword evidence="4 13" id="KW-0378">Hydrolase</keyword>
<dbReference type="InterPro" id="IPR027417">
    <property type="entry name" value="P-loop_NTPase"/>
</dbReference>
<name>A0A9D1IRQ2_9FIRM</name>
<evidence type="ECO:0000256" key="8">
    <source>
        <dbReference type="ARBA" id="ARBA00023235"/>
    </source>
</evidence>
<dbReference type="GO" id="GO:0005524">
    <property type="term" value="F:ATP binding"/>
    <property type="evidence" value="ECO:0007669"/>
    <property type="project" value="UniProtKB-UniRule"/>
</dbReference>
<dbReference type="GO" id="GO:0016787">
    <property type="term" value="F:hydrolase activity"/>
    <property type="evidence" value="ECO:0007669"/>
    <property type="project" value="UniProtKB-UniRule"/>
</dbReference>
<comment type="similarity">
    <text evidence="1">Belongs to the helicase family. UvrD subfamily.</text>
</comment>
<dbReference type="PROSITE" id="PS51217">
    <property type="entry name" value="UVRD_HELICASE_CTER"/>
    <property type="match status" value="1"/>
</dbReference>
<protein>
    <recommendedName>
        <fullName evidence="2">ATP-dependent DNA helicase PcrA</fullName>
        <ecNumber evidence="10">5.6.2.4</ecNumber>
    </recommendedName>
    <alternativeName>
        <fullName evidence="11">DNA 3'-5' helicase PcrA</fullName>
    </alternativeName>
</protein>
<dbReference type="Pfam" id="PF13361">
    <property type="entry name" value="UvrD_C"/>
    <property type="match status" value="1"/>
</dbReference>
<dbReference type="GO" id="GO:0009314">
    <property type="term" value="P:response to radiation"/>
    <property type="evidence" value="ECO:0007669"/>
    <property type="project" value="UniProtKB-ARBA"/>
</dbReference>
<sequence length="696" mass="79609">MNLDYLNDRQKEAVLYGDGPLLILAGAGSGKTSVLTARVAYLIKERGVDPRSIVAITFTNKAAKEMKDRIIKEVGSIGYSIQISTFHSFGLRIIKENHNLLGYDRNFTILDSDDSLTVIKKILKDMNIDSKRCNPKFIKNRISSCKNEMITPDKYRAFVNDEVSDIIYKVYKKYQETLLRNNSLDFDDLLVKPIELFTKHPDVLASYQEMFKYIFIDEYQDTNEAQYTLSKMISAKYKNICVVGDDAQSIYSWRGANFKNILNFEKDYKDAKVILLEQNYRSTKTILNAANSVIKNNVQKKDKNLWTENEEGEKIKYVRALDEKDEASFVTKEVKKLRNEGVSLDDIAVLYRTNAQSRTIEEGFLNSNIPYKIVGAYAFYSRKEIKDLLAYLKLIYNPKDDVSLTRVINYPKRGIGPKTIDNLSMDAVLNDTSMFDVIKSGKELAFKNMILEMKEKSEELSLTETIDMVLLKSGIKSDLESEHTLEADIRLENLEEFKSITKTFEEESGIASLEDFLNEVSLVSDVNDEKNDNTPKVTLMTIHSVKGLEFSYVFVIGMEENIFPHVNSLEEGSLEEERRLCYVAITRAKKKLYLVNALRRMLFGRSSVNMPSRFINEIDKKYIDMPEKKVNVIDSVKIDKSKMFNEDNGLKPGDNVVHDTYGQGVVVNVDKSIATIAFKGQGIKKLMKNHKSIKKV</sequence>
<evidence type="ECO:0000256" key="11">
    <source>
        <dbReference type="ARBA" id="ARBA00034900"/>
    </source>
</evidence>
<accession>A0A9D1IRQ2</accession>
<evidence type="ECO:0000259" key="15">
    <source>
        <dbReference type="PROSITE" id="PS51217"/>
    </source>
</evidence>
<proteinExistence type="inferred from homology"/>
<gene>
    <name evidence="16" type="ORF">IAB68_05590</name>
</gene>
<dbReference type="GO" id="GO:0003677">
    <property type="term" value="F:DNA binding"/>
    <property type="evidence" value="ECO:0007669"/>
    <property type="project" value="UniProtKB-KW"/>
</dbReference>
<evidence type="ECO:0000259" key="14">
    <source>
        <dbReference type="PROSITE" id="PS51198"/>
    </source>
</evidence>
<evidence type="ECO:0000256" key="4">
    <source>
        <dbReference type="ARBA" id="ARBA00022801"/>
    </source>
</evidence>
<evidence type="ECO:0000256" key="3">
    <source>
        <dbReference type="ARBA" id="ARBA00022741"/>
    </source>
</evidence>
<dbReference type="InterPro" id="IPR014016">
    <property type="entry name" value="UvrD-like_ATP-bd"/>
</dbReference>
<comment type="caution">
    <text evidence="16">The sequence shown here is derived from an EMBL/GenBank/DDBJ whole genome shotgun (WGS) entry which is preliminary data.</text>
</comment>
<reference evidence="16" key="2">
    <citation type="journal article" date="2021" name="PeerJ">
        <title>Extensive microbial diversity within the chicken gut microbiome revealed by metagenomics and culture.</title>
        <authorList>
            <person name="Gilroy R."/>
            <person name="Ravi A."/>
            <person name="Getino M."/>
            <person name="Pursley I."/>
            <person name="Horton D.L."/>
            <person name="Alikhan N.F."/>
            <person name="Baker D."/>
            <person name="Gharbi K."/>
            <person name="Hall N."/>
            <person name="Watson M."/>
            <person name="Adriaenssens E.M."/>
            <person name="Foster-Nyarko E."/>
            <person name="Jarju S."/>
            <person name="Secka A."/>
            <person name="Antonio M."/>
            <person name="Oren A."/>
            <person name="Chaudhuri R.R."/>
            <person name="La Ragione R."/>
            <person name="Hildebrand F."/>
            <person name="Pallen M.J."/>
        </authorList>
    </citation>
    <scope>NUCLEOTIDE SEQUENCE</scope>
    <source>
        <strain evidence="16">CHK193-30670</strain>
    </source>
</reference>
<organism evidence="16 17">
    <name type="scientific">Candidatus Aphodocola excrementigallinarum</name>
    <dbReference type="NCBI Taxonomy" id="2840670"/>
    <lineage>
        <taxon>Bacteria</taxon>
        <taxon>Bacillati</taxon>
        <taxon>Bacillota</taxon>
        <taxon>Bacilli</taxon>
        <taxon>Candidatus Aphodocola</taxon>
    </lineage>
</organism>
<reference evidence="16" key="1">
    <citation type="submission" date="2020-10" db="EMBL/GenBank/DDBJ databases">
        <authorList>
            <person name="Gilroy R."/>
        </authorList>
    </citation>
    <scope>NUCLEOTIDE SEQUENCE</scope>
    <source>
        <strain evidence="16">CHK193-30670</strain>
    </source>
</reference>
<dbReference type="FunFam" id="1.10.10.160:FF:000001">
    <property type="entry name" value="ATP-dependent DNA helicase"/>
    <property type="match status" value="1"/>
</dbReference>
<dbReference type="Pfam" id="PF00580">
    <property type="entry name" value="UvrD-helicase"/>
    <property type="match status" value="1"/>
</dbReference>
<dbReference type="Gene3D" id="3.40.50.300">
    <property type="entry name" value="P-loop containing nucleotide triphosphate hydrolases"/>
    <property type="match status" value="2"/>
</dbReference>
<evidence type="ECO:0000313" key="17">
    <source>
        <dbReference type="Proteomes" id="UP000824074"/>
    </source>
</evidence>
<dbReference type="AlphaFoldDB" id="A0A9D1IRQ2"/>
<dbReference type="CDD" id="cd17932">
    <property type="entry name" value="DEXQc_UvrD"/>
    <property type="match status" value="1"/>
</dbReference>
<dbReference type="EMBL" id="DVMT01000056">
    <property type="protein sequence ID" value="HIU40754.1"/>
    <property type="molecule type" value="Genomic_DNA"/>
</dbReference>
<dbReference type="InterPro" id="IPR013986">
    <property type="entry name" value="DExx_box_DNA_helicase_dom_sf"/>
</dbReference>
<evidence type="ECO:0000256" key="6">
    <source>
        <dbReference type="ARBA" id="ARBA00022840"/>
    </source>
</evidence>
<dbReference type="EC" id="5.6.2.4" evidence="10"/>
<comment type="catalytic activity">
    <reaction evidence="12">
        <text>ATP + H2O = ADP + phosphate + H(+)</text>
        <dbReference type="Rhea" id="RHEA:13065"/>
        <dbReference type="ChEBI" id="CHEBI:15377"/>
        <dbReference type="ChEBI" id="CHEBI:15378"/>
        <dbReference type="ChEBI" id="CHEBI:30616"/>
        <dbReference type="ChEBI" id="CHEBI:43474"/>
        <dbReference type="ChEBI" id="CHEBI:456216"/>
        <dbReference type="EC" id="5.6.2.4"/>
    </reaction>
</comment>
<evidence type="ECO:0000256" key="9">
    <source>
        <dbReference type="ARBA" id="ARBA00034617"/>
    </source>
</evidence>
<evidence type="ECO:0000256" key="10">
    <source>
        <dbReference type="ARBA" id="ARBA00034808"/>
    </source>
</evidence>
<dbReference type="InterPro" id="IPR000212">
    <property type="entry name" value="DNA_helicase_UvrD/REP"/>
</dbReference>
<evidence type="ECO:0000313" key="16">
    <source>
        <dbReference type="EMBL" id="HIU40754.1"/>
    </source>
</evidence>
<dbReference type="GO" id="GO:0005829">
    <property type="term" value="C:cytosol"/>
    <property type="evidence" value="ECO:0007669"/>
    <property type="project" value="TreeGrafter"/>
</dbReference>
<keyword evidence="3 13" id="KW-0547">Nucleotide-binding</keyword>
<evidence type="ECO:0000256" key="12">
    <source>
        <dbReference type="ARBA" id="ARBA00048988"/>
    </source>
</evidence>
<dbReference type="FunFam" id="1.10.486.10:FF:000003">
    <property type="entry name" value="ATP-dependent DNA helicase"/>
    <property type="match status" value="1"/>
</dbReference>
<dbReference type="SUPFAM" id="SSF52540">
    <property type="entry name" value="P-loop containing nucleoside triphosphate hydrolases"/>
    <property type="match status" value="1"/>
</dbReference>
<evidence type="ECO:0000256" key="2">
    <source>
        <dbReference type="ARBA" id="ARBA00014807"/>
    </source>
</evidence>
<keyword evidence="8" id="KW-0413">Isomerase</keyword>
<dbReference type="PANTHER" id="PTHR11070">
    <property type="entry name" value="UVRD / RECB / PCRA DNA HELICASE FAMILY MEMBER"/>
    <property type="match status" value="1"/>
</dbReference>
<dbReference type="GO" id="GO:0033202">
    <property type="term" value="C:DNA helicase complex"/>
    <property type="evidence" value="ECO:0007669"/>
    <property type="project" value="TreeGrafter"/>
</dbReference>
<dbReference type="Gene3D" id="1.10.486.10">
    <property type="entry name" value="PCRA, domain 4"/>
    <property type="match status" value="1"/>
</dbReference>
<dbReference type="CDD" id="cd18807">
    <property type="entry name" value="SF1_C_UvrD"/>
    <property type="match status" value="1"/>
</dbReference>
<dbReference type="PANTHER" id="PTHR11070:SF2">
    <property type="entry name" value="ATP-DEPENDENT DNA HELICASE SRS2"/>
    <property type="match status" value="1"/>
</dbReference>
<comment type="catalytic activity">
    <reaction evidence="9">
        <text>Couples ATP hydrolysis with the unwinding of duplex DNA by translocating in the 3'-5' direction.</text>
        <dbReference type="EC" id="5.6.2.4"/>
    </reaction>
</comment>
<evidence type="ECO:0000256" key="1">
    <source>
        <dbReference type="ARBA" id="ARBA00009922"/>
    </source>
</evidence>
<dbReference type="GO" id="GO:0043138">
    <property type="term" value="F:3'-5' DNA helicase activity"/>
    <property type="evidence" value="ECO:0007669"/>
    <property type="project" value="UniProtKB-EC"/>
</dbReference>